<dbReference type="Gene3D" id="2.170.130.10">
    <property type="entry name" value="TonB-dependent receptor, plug domain"/>
    <property type="match status" value="1"/>
</dbReference>
<gene>
    <name evidence="7" type="ORF">GLUCOINTEAF2_0202945</name>
</gene>
<keyword evidence="3" id="KW-0998">Cell outer membrane</keyword>
<evidence type="ECO:0000256" key="1">
    <source>
        <dbReference type="ARBA" id="ARBA00004442"/>
    </source>
</evidence>
<dbReference type="InterPro" id="IPR000531">
    <property type="entry name" value="Beta-barrel_TonB"/>
</dbReference>
<evidence type="ECO:0000256" key="2">
    <source>
        <dbReference type="ARBA" id="ARBA00023136"/>
    </source>
</evidence>
<evidence type="ECO:0000259" key="6">
    <source>
        <dbReference type="Pfam" id="PF07715"/>
    </source>
</evidence>
<evidence type="ECO:0000259" key="5">
    <source>
        <dbReference type="Pfam" id="PF00593"/>
    </source>
</evidence>
<keyword evidence="2 4" id="KW-0472">Membrane</keyword>
<evidence type="ECO:0000256" key="3">
    <source>
        <dbReference type="ARBA" id="ARBA00023237"/>
    </source>
</evidence>
<dbReference type="Pfam" id="PF07715">
    <property type="entry name" value="Plug"/>
    <property type="match status" value="1"/>
</dbReference>
<feature type="domain" description="TonB-dependent receptor plug" evidence="6">
    <location>
        <begin position="156"/>
        <end position="260"/>
    </location>
</feature>
<feature type="domain" description="TonB-dependent receptor-like beta-barrel" evidence="5">
    <location>
        <begin position="349"/>
        <end position="805"/>
    </location>
</feature>
<dbReference type="EMBL" id="JUFX02000210">
    <property type="protein sequence ID" value="KPH86161.1"/>
    <property type="molecule type" value="Genomic_DNA"/>
</dbReference>
<comment type="subcellular location">
    <subcellularLocation>
        <location evidence="1 4">Cell outer membrane</location>
    </subcellularLocation>
</comment>
<dbReference type="InterPro" id="IPR012910">
    <property type="entry name" value="Plug_dom"/>
</dbReference>
<dbReference type="AlphaFoldDB" id="A0A0N1N346"/>
<dbReference type="GO" id="GO:0009279">
    <property type="term" value="C:cell outer membrane"/>
    <property type="evidence" value="ECO:0007669"/>
    <property type="project" value="UniProtKB-SubCell"/>
</dbReference>
<accession>A0A0N1N346</accession>
<keyword evidence="7" id="KW-0675">Receptor</keyword>
<dbReference type="SUPFAM" id="SSF56935">
    <property type="entry name" value="Porins"/>
    <property type="match status" value="1"/>
</dbReference>
<dbReference type="Pfam" id="PF00593">
    <property type="entry name" value="TonB_dep_Rec_b-barrel"/>
    <property type="match status" value="1"/>
</dbReference>
<comment type="similarity">
    <text evidence="4">Belongs to the TonB-dependent receptor family.</text>
</comment>
<proteinExistence type="inferred from homology"/>
<dbReference type="InterPro" id="IPR036942">
    <property type="entry name" value="Beta-barrel_TonB_sf"/>
</dbReference>
<evidence type="ECO:0000313" key="8">
    <source>
        <dbReference type="Proteomes" id="UP000031553"/>
    </source>
</evidence>
<organism evidence="7 8">
    <name type="scientific">Komagataeibacter intermedius AF2</name>
    <dbReference type="NCBI Taxonomy" id="1458464"/>
    <lineage>
        <taxon>Bacteria</taxon>
        <taxon>Pseudomonadati</taxon>
        <taxon>Pseudomonadota</taxon>
        <taxon>Alphaproteobacteria</taxon>
        <taxon>Acetobacterales</taxon>
        <taxon>Acetobacteraceae</taxon>
        <taxon>Komagataeibacter</taxon>
    </lineage>
</organism>
<protein>
    <submittedName>
        <fullName evidence="7">TonB-dependent receptor</fullName>
    </submittedName>
</protein>
<comment type="caution">
    <text evidence="7">The sequence shown here is derived from an EMBL/GenBank/DDBJ whole genome shotgun (WGS) entry which is preliminary data.</text>
</comment>
<keyword evidence="4" id="KW-0798">TonB box</keyword>
<name>A0A0N1N346_9PROT</name>
<dbReference type="Proteomes" id="UP000031553">
    <property type="component" value="Unassembled WGS sequence"/>
</dbReference>
<dbReference type="Gene3D" id="2.40.170.20">
    <property type="entry name" value="TonB-dependent receptor, beta-barrel domain"/>
    <property type="match status" value="1"/>
</dbReference>
<evidence type="ECO:0000256" key="4">
    <source>
        <dbReference type="RuleBase" id="RU003357"/>
    </source>
</evidence>
<dbReference type="InterPro" id="IPR037066">
    <property type="entry name" value="Plug_dom_sf"/>
</dbReference>
<evidence type="ECO:0000313" key="7">
    <source>
        <dbReference type="EMBL" id="KPH86161.1"/>
    </source>
</evidence>
<sequence length="858" mass="93172">MEKFIFYFPFVFELDGLDIKDGLHENATHGSRERAGGVNIRMLIKPGYLVGFPGGEVTYMRRYIHRNKALFTMSCLVTTFLTTVGPVSKSMAATDSTTQPVKGHVATRHAASHTTGKAAASTPAKPQAVAARATPEVIHVGTSRSARDGGGGMMRLETAPHTVQSIGKQFIDMKSPTSTALDLIKTLPSVSVSTPDTSGMQGGSIISRSLTDADMGLLVDGAPAASASYMAEDVDSEDLEAVNVTPGSSAIDIPTTSAAAGVMDERTHTPGHKFGGLMDFSYGTNNMSREFIRLESGDIGKTGIRSYFSFSNTHARSWMGAGINSRKHIDFGLQKDWQNGSFAKFFISWNYEDFTIDNYSNAAEFYQYKHTGQGFGRSADPSSNNYWGNNIDHWNQIFLTAPVHIVLPAKFKFDITPYFNFGQGWDGEPGGTATDGKYTYANGTAVPGGTNLTSYFLEDYAMQVGVTTKLGYDIDSHNHAYVGYWYQNQDYLTHFPVSAQMANGFNPSPNNAAYQLYANGSRSFSGNDAGFEVHSIFIGDSAKYLHDRLTIDAGFKYVMTNYWYKSYGSTGALSGQYGENSTTPLPHLSIGYTFNDHHQIYVNAEGDFRQPSPSAIANSGAAGGLPKNQYSIKEELGYRYHDKYIIVDLSLFNYNITNRLLSTYIGGGQSGVVNAGNQTARGFDAMISTRPFHGFSPYASVEYLNARMDSNIAALAADGTTKSYFATAGHQAPQAPHVMANFGLTYQKYGFFGNATLHYTGPQSVTLAGDERIPGYVTDTLSLGYHFKPFMYAKSPTFRLNFTNLTGAIVRTGVRGIGTSNGQVRLMNGMLSSTSAAGGASFYVEPRFSMTGTVSTSF</sequence>
<reference evidence="7 8" key="1">
    <citation type="submission" date="2015-07" db="EMBL/GenBank/DDBJ databases">
        <title>Draft Genome Sequence of Komagataeibacter intermedius Strain AF2, Isolated from Kombucha Tea.</title>
        <authorList>
            <person name="Santos R.A."/>
            <person name="Berretta A.A."/>
            <person name="Barud H.S."/>
            <person name="Ribeiro S.J."/>
            <person name="Gonzalez-Garcia L.N."/>
            <person name="Zucchi T.D."/>
            <person name="Goldman G.H."/>
            <person name="Riano-Pachon D.M."/>
        </authorList>
    </citation>
    <scope>NUCLEOTIDE SEQUENCE [LARGE SCALE GENOMIC DNA]</scope>
    <source>
        <strain evidence="7 8">AF2</strain>
    </source>
</reference>